<dbReference type="EMBL" id="JAUJYN010000009">
    <property type="protein sequence ID" value="KAK1264131.1"/>
    <property type="molecule type" value="Genomic_DNA"/>
</dbReference>
<keyword evidence="3" id="KW-0418">Kinase</keyword>
<keyword evidence="3" id="KW-0675">Receptor</keyword>
<dbReference type="PANTHER" id="PTHR27007">
    <property type="match status" value="1"/>
</dbReference>
<dbReference type="GO" id="GO:0005524">
    <property type="term" value="F:ATP binding"/>
    <property type="evidence" value="ECO:0007669"/>
    <property type="project" value="UniProtKB-KW"/>
</dbReference>
<keyword evidence="3" id="KW-0808">Transferase</keyword>
<dbReference type="Proteomes" id="UP001179952">
    <property type="component" value="Unassembled WGS sequence"/>
</dbReference>
<gene>
    <name evidence="3" type="ORF">QJS04_geneDACA009212</name>
</gene>
<reference evidence="3" key="2">
    <citation type="submission" date="2023-06" db="EMBL/GenBank/DDBJ databases">
        <authorList>
            <person name="Ma L."/>
            <person name="Liu K.-W."/>
            <person name="Li Z."/>
            <person name="Hsiao Y.-Y."/>
            <person name="Qi Y."/>
            <person name="Fu T."/>
            <person name="Tang G."/>
            <person name="Zhang D."/>
            <person name="Sun W.-H."/>
            <person name="Liu D.-K."/>
            <person name="Li Y."/>
            <person name="Chen G.-Z."/>
            <person name="Liu X.-D."/>
            <person name="Liao X.-Y."/>
            <person name="Jiang Y.-T."/>
            <person name="Yu X."/>
            <person name="Hao Y."/>
            <person name="Huang J."/>
            <person name="Zhao X.-W."/>
            <person name="Ke S."/>
            <person name="Chen Y.-Y."/>
            <person name="Wu W.-L."/>
            <person name="Hsu J.-L."/>
            <person name="Lin Y.-F."/>
            <person name="Huang M.-D."/>
            <person name="Li C.-Y."/>
            <person name="Huang L."/>
            <person name="Wang Z.-W."/>
            <person name="Zhao X."/>
            <person name="Zhong W.-Y."/>
            <person name="Peng D.-H."/>
            <person name="Ahmad S."/>
            <person name="Lan S."/>
            <person name="Zhang J.-S."/>
            <person name="Tsai W.-C."/>
            <person name="Van De Peer Y."/>
            <person name="Liu Z.-J."/>
        </authorList>
    </citation>
    <scope>NUCLEOTIDE SEQUENCE</scope>
    <source>
        <strain evidence="3">SCP</strain>
        <tissue evidence="3">Leaves</tissue>
    </source>
</reference>
<dbReference type="Gene3D" id="1.10.510.10">
    <property type="entry name" value="Transferase(Phosphotransferase) domain 1"/>
    <property type="match status" value="1"/>
</dbReference>
<sequence length="135" mass="15230">MGEEKEGLDGSSRPYASFSNTYLAFCKAKEYTKRIEKKSSQMTPLSTPKRSRVQPATDVYAFSVFLLEVACSHRLMNLRASPVDLSFSDWMLDQWRRGALDVWLEGDYAVEEVELVLKLGLLCANAVAVARPSMR</sequence>
<organism evidence="3 4">
    <name type="scientific">Acorus gramineus</name>
    <name type="common">Dwarf sweet flag</name>
    <dbReference type="NCBI Taxonomy" id="55184"/>
    <lineage>
        <taxon>Eukaryota</taxon>
        <taxon>Viridiplantae</taxon>
        <taxon>Streptophyta</taxon>
        <taxon>Embryophyta</taxon>
        <taxon>Tracheophyta</taxon>
        <taxon>Spermatophyta</taxon>
        <taxon>Magnoliopsida</taxon>
        <taxon>Liliopsida</taxon>
        <taxon>Acoraceae</taxon>
        <taxon>Acorus</taxon>
    </lineage>
</organism>
<name>A0AAV9AJ18_ACOGR</name>
<accession>A0AAV9AJ18</accession>
<dbReference type="GO" id="GO:0016301">
    <property type="term" value="F:kinase activity"/>
    <property type="evidence" value="ECO:0007669"/>
    <property type="project" value="UniProtKB-KW"/>
</dbReference>
<reference evidence="3" key="1">
    <citation type="journal article" date="2023" name="Nat. Commun.">
        <title>Diploid and tetraploid genomes of Acorus and the evolution of monocots.</title>
        <authorList>
            <person name="Ma L."/>
            <person name="Liu K.W."/>
            <person name="Li Z."/>
            <person name="Hsiao Y.Y."/>
            <person name="Qi Y."/>
            <person name="Fu T."/>
            <person name="Tang G.D."/>
            <person name="Zhang D."/>
            <person name="Sun W.H."/>
            <person name="Liu D.K."/>
            <person name="Li Y."/>
            <person name="Chen G.Z."/>
            <person name="Liu X.D."/>
            <person name="Liao X.Y."/>
            <person name="Jiang Y.T."/>
            <person name="Yu X."/>
            <person name="Hao Y."/>
            <person name="Huang J."/>
            <person name="Zhao X.W."/>
            <person name="Ke S."/>
            <person name="Chen Y.Y."/>
            <person name="Wu W.L."/>
            <person name="Hsu J.L."/>
            <person name="Lin Y.F."/>
            <person name="Huang M.D."/>
            <person name="Li C.Y."/>
            <person name="Huang L."/>
            <person name="Wang Z.W."/>
            <person name="Zhao X."/>
            <person name="Zhong W.Y."/>
            <person name="Peng D.H."/>
            <person name="Ahmad S."/>
            <person name="Lan S."/>
            <person name="Zhang J.S."/>
            <person name="Tsai W.C."/>
            <person name="Van de Peer Y."/>
            <person name="Liu Z.J."/>
        </authorList>
    </citation>
    <scope>NUCLEOTIDE SEQUENCE</scope>
    <source>
        <strain evidence="3">SCP</strain>
    </source>
</reference>
<keyword evidence="4" id="KW-1185">Reference proteome</keyword>
<evidence type="ECO:0000313" key="3">
    <source>
        <dbReference type="EMBL" id="KAK1264131.1"/>
    </source>
</evidence>
<dbReference type="InterPro" id="IPR050528">
    <property type="entry name" value="L-type_Lectin-RKs"/>
</dbReference>
<comment type="caution">
    <text evidence="3">The sequence shown here is derived from an EMBL/GenBank/DDBJ whole genome shotgun (WGS) entry which is preliminary data.</text>
</comment>
<keyword evidence="1" id="KW-0547">Nucleotide-binding</keyword>
<protein>
    <submittedName>
        <fullName evidence="3">Receptor like protein kinase S.3</fullName>
    </submittedName>
</protein>
<evidence type="ECO:0000256" key="2">
    <source>
        <dbReference type="ARBA" id="ARBA00022840"/>
    </source>
</evidence>
<dbReference type="AlphaFoldDB" id="A0AAV9AJ18"/>
<keyword evidence="2" id="KW-0067">ATP-binding</keyword>
<evidence type="ECO:0000256" key="1">
    <source>
        <dbReference type="ARBA" id="ARBA00022741"/>
    </source>
</evidence>
<evidence type="ECO:0000313" key="4">
    <source>
        <dbReference type="Proteomes" id="UP001179952"/>
    </source>
</evidence>
<proteinExistence type="predicted"/>